<keyword evidence="2" id="KW-1185">Reference proteome</keyword>
<evidence type="ECO:0008006" key="3">
    <source>
        <dbReference type="Google" id="ProtNLM"/>
    </source>
</evidence>
<evidence type="ECO:0000313" key="1">
    <source>
        <dbReference type="EMBL" id="MEV4290536.1"/>
    </source>
</evidence>
<dbReference type="Proteomes" id="UP001552427">
    <property type="component" value="Unassembled WGS sequence"/>
</dbReference>
<reference evidence="1 2" key="1">
    <citation type="submission" date="2024-06" db="EMBL/GenBank/DDBJ databases">
        <title>The Natural Products Discovery Center: Release of the First 8490 Sequenced Strains for Exploring Actinobacteria Biosynthetic Diversity.</title>
        <authorList>
            <person name="Kalkreuter E."/>
            <person name="Kautsar S.A."/>
            <person name="Yang D."/>
            <person name="Bader C.D."/>
            <person name="Teijaro C.N."/>
            <person name="Fluegel L."/>
            <person name="Davis C.M."/>
            <person name="Simpson J.R."/>
            <person name="Lauterbach L."/>
            <person name="Steele A.D."/>
            <person name="Gui C."/>
            <person name="Meng S."/>
            <person name="Li G."/>
            <person name="Viehrig K."/>
            <person name="Ye F."/>
            <person name="Su P."/>
            <person name="Kiefer A.F."/>
            <person name="Nichols A."/>
            <person name="Cepeda A.J."/>
            <person name="Yan W."/>
            <person name="Fan B."/>
            <person name="Jiang Y."/>
            <person name="Adhikari A."/>
            <person name="Zheng C.-J."/>
            <person name="Schuster L."/>
            <person name="Cowan T.M."/>
            <person name="Smanski M.J."/>
            <person name="Chevrette M.G."/>
            <person name="De Carvalho L.P.S."/>
            <person name="Shen B."/>
        </authorList>
    </citation>
    <scope>NUCLEOTIDE SEQUENCE [LARGE SCALE GENOMIC DNA]</scope>
    <source>
        <strain evidence="1 2">NPDC049574</strain>
    </source>
</reference>
<evidence type="ECO:0000313" key="2">
    <source>
        <dbReference type="Proteomes" id="UP001552427"/>
    </source>
</evidence>
<name>A0ABV3HDC4_9ACTN</name>
<dbReference type="RefSeq" id="WP_364457576.1">
    <property type="nucleotide sequence ID" value="NZ_JBFARM010000011.1"/>
</dbReference>
<comment type="caution">
    <text evidence="1">The sequence shown here is derived from an EMBL/GenBank/DDBJ whole genome shotgun (WGS) entry which is preliminary data.</text>
</comment>
<sequence>MIRVYQRGDMDLELRVYQFDPEGAVLPDLINERPDAIEVSIDWGDITWPDLEPPPLPQDASVLVDRAEGTADAFGHELPDDEHDELSDKLIEELTDDQHILRFGHNRVL</sequence>
<protein>
    <recommendedName>
        <fullName evidence="3">DUF2442 domain-containing protein</fullName>
    </recommendedName>
</protein>
<accession>A0ABV3HDC4</accession>
<organism evidence="1 2">
    <name type="scientific">Nonomuraea bangladeshensis</name>
    <dbReference type="NCBI Taxonomy" id="404385"/>
    <lineage>
        <taxon>Bacteria</taxon>
        <taxon>Bacillati</taxon>
        <taxon>Actinomycetota</taxon>
        <taxon>Actinomycetes</taxon>
        <taxon>Streptosporangiales</taxon>
        <taxon>Streptosporangiaceae</taxon>
        <taxon>Nonomuraea</taxon>
    </lineage>
</organism>
<dbReference type="EMBL" id="JBFARM010000011">
    <property type="protein sequence ID" value="MEV4290536.1"/>
    <property type="molecule type" value="Genomic_DNA"/>
</dbReference>
<proteinExistence type="predicted"/>
<gene>
    <name evidence="1" type="ORF">AB0K40_33940</name>
</gene>